<organism evidence="6 7">
    <name type="scientific">Ferrimonas gelatinilytica</name>
    <dbReference type="NCBI Taxonomy" id="1255257"/>
    <lineage>
        <taxon>Bacteria</taxon>
        <taxon>Pseudomonadati</taxon>
        <taxon>Pseudomonadota</taxon>
        <taxon>Gammaproteobacteria</taxon>
        <taxon>Alteromonadales</taxon>
        <taxon>Ferrimonadaceae</taxon>
        <taxon>Ferrimonas</taxon>
    </lineage>
</organism>
<dbReference type="SUPFAM" id="SSF56935">
    <property type="entry name" value="Porins"/>
    <property type="match status" value="1"/>
</dbReference>
<keyword evidence="3" id="KW-0472">Membrane</keyword>
<proteinExistence type="predicted"/>
<reference evidence="7" key="1">
    <citation type="journal article" date="2019" name="Int. J. Syst. Evol. Microbiol.">
        <title>The Global Catalogue of Microorganisms (GCM) 10K type strain sequencing project: providing services to taxonomists for standard genome sequencing and annotation.</title>
        <authorList>
            <consortium name="The Broad Institute Genomics Platform"/>
            <consortium name="The Broad Institute Genome Sequencing Center for Infectious Disease"/>
            <person name="Wu L."/>
            <person name="Ma J."/>
        </authorList>
    </citation>
    <scope>NUCLEOTIDE SEQUENCE [LARGE SCALE GENOMIC DNA]</scope>
    <source>
        <strain evidence="7">JCM 18720</strain>
    </source>
</reference>
<evidence type="ECO:0000256" key="1">
    <source>
        <dbReference type="ARBA" id="ARBA00004571"/>
    </source>
</evidence>
<dbReference type="Pfam" id="PF13609">
    <property type="entry name" value="Porin_4"/>
    <property type="match status" value="1"/>
</dbReference>
<keyword evidence="2 4" id="KW-0732">Signal</keyword>
<feature type="signal peptide" evidence="4">
    <location>
        <begin position="1"/>
        <end position="19"/>
    </location>
</feature>
<dbReference type="InterPro" id="IPR033900">
    <property type="entry name" value="Gram_neg_porin_domain"/>
</dbReference>
<dbReference type="Gene3D" id="2.40.160.10">
    <property type="entry name" value="Porin"/>
    <property type="match status" value="1"/>
</dbReference>
<feature type="domain" description="Porin" evidence="5">
    <location>
        <begin position="34"/>
        <end position="354"/>
    </location>
</feature>
<sequence length="377" mass="41517">MRISALSLSACLIISPAFALDVYDDNVNLLSVGGHAGIGFANTGGDNALVDSSSRVRFHFARQMRNGWQSEALMEWGFNLVDSGTKLQTNGDSFQSIREGDFLFSRQGFLAFSHESYGRFSAGKQWSVYYDVAGITDYFIFTGGLASGTYNFDSDGGLSGTGRADNALQYRNSVAGLKIGLQYQAKGEGTISVICDPETTVTPCDELDALSVDYDDSWGLSLVYPFYDFSIGVAYNRGDFESSRAGKGKDEAWIVGFSYGELYRPGAFLALNYADSENHEIDHQNVPYDANGYELMFGYTFAGDATLVAGLNRLESSDSAYEEVNGDYLKNLYVIGVHYQWGSQLRVFAEIKIDDSEFGFEKTSEENLYGVGARYFF</sequence>
<evidence type="ECO:0000313" key="6">
    <source>
        <dbReference type="EMBL" id="GAA5188994.1"/>
    </source>
</evidence>
<comment type="caution">
    <text evidence="6">The sequence shown here is derived from an EMBL/GenBank/DDBJ whole genome shotgun (WGS) entry which is preliminary data.</text>
</comment>
<keyword evidence="7" id="KW-1185">Reference proteome</keyword>
<dbReference type="InterPro" id="IPR050298">
    <property type="entry name" value="Gram-neg_bact_OMP"/>
</dbReference>
<dbReference type="InterPro" id="IPR023614">
    <property type="entry name" value="Porin_dom_sf"/>
</dbReference>
<evidence type="ECO:0000256" key="2">
    <source>
        <dbReference type="ARBA" id="ARBA00022729"/>
    </source>
</evidence>
<feature type="chain" id="PRO_5046067983" evidence="4">
    <location>
        <begin position="20"/>
        <end position="377"/>
    </location>
</feature>
<evidence type="ECO:0000313" key="7">
    <source>
        <dbReference type="Proteomes" id="UP001501600"/>
    </source>
</evidence>
<evidence type="ECO:0000259" key="5">
    <source>
        <dbReference type="Pfam" id="PF13609"/>
    </source>
</evidence>
<dbReference type="PANTHER" id="PTHR34501:SF2">
    <property type="entry name" value="OUTER MEMBRANE PORIN F-RELATED"/>
    <property type="match status" value="1"/>
</dbReference>
<accession>A0ABP9RYB0</accession>
<dbReference type="RefSeq" id="WP_345315982.1">
    <property type="nucleotide sequence ID" value="NZ_BAABLF010000006.1"/>
</dbReference>
<dbReference type="PANTHER" id="PTHR34501">
    <property type="entry name" value="PROTEIN YDDL-RELATED"/>
    <property type="match status" value="1"/>
</dbReference>
<evidence type="ECO:0000256" key="3">
    <source>
        <dbReference type="ARBA" id="ARBA00023136"/>
    </source>
</evidence>
<gene>
    <name evidence="6" type="ORF">GCM10025772_10330</name>
</gene>
<evidence type="ECO:0000256" key="4">
    <source>
        <dbReference type="SAM" id="SignalP"/>
    </source>
</evidence>
<dbReference type="EMBL" id="BAABLF010000006">
    <property type="protein sequence ID" value="GAA5188994.1"/>
    <property type="molecule type" value="Genomic_DNA"/>
</dbReference>
<protein>
    <submittedName>
        <fullName evidence="6">Porin</fullName>
    </submittedName>
</protein>
<dbReference type="Proteomes" id="UP001501600">
    <property type="component" value="Unassembled WGS sequence"/>
</dbReference>
<comment type="subcellular location">
    <subcellularLocation>
        <location evidence="1">Cell outer membrane</location>
        <topology evidence="1">Multi-pass membrane protein</topology>
    </subcellularLocation>
</comment>
<dbReference type="CDD" id="cd00342">
    <property type="entry name" value="gram_neg_porins"/>
    <property type="match status" value="1"/>
</dbReference>
<name>A0ABP9RYB0_9GAMM</name>